<sequence>MTMDKPVITFQDIIRLNEHDWDRAYEVLNYHLVRGHIVKEVIIGGQVIYHNTSGLQQNELILEQIIPADTIAAEPAIRPKRKRINQG</sequence>
<evidence type="ECO:0000313" key="1">
    <source>
        <dbReference type="EMBL" id="SFB50625.1"/>
    </source>
</evidence>
<dbReference type="STRING" id="237018.SAMN04489723_11487"/>
<dbReference type="Proteomes" id="UP000198790">
    <property type="component" value="Unassembled WGS sequence"/>
</dbReference>
<gene>
    <name evidence="1" type="ORF">SAMN04489723_11487</name>
</gene>
<proteinExistence type="predicted"/>
<reference evidence="1 2" key="1">
    <citation type="submission" date="2016-10" db="EMBL/GenBank/DDBJ databases">
        <authorList>
            <person name="de Groot N.N."/>
        </authorList>
    </citation>
    <scope>NUCLEOTIDE SEQUENCE [LARGE SCALE GENOMIC DNA]</scope>
    <source>
        <strain evidence="1 2">DSM 23399</strain>
    </source>
</reference>
<protein>
    <submittedName>
        <fullName evidence="1">Uncharacterized protein</fullName>
    </submittedName>
</protein>
<organism evidence="1 2">
    <name type="scientific">Algoriphagus aquimarinus</name>
    <dbReference type="NCBI Taxonomy" id="237018"/>
    <lineage>
        <taxon>Bacteria</taxon>
        <taxon>Pseudomonadati</taxon>
        <taxon>Bacteroidota</taxon>
        <taxon>Cytophagia</taxon>
        <taxon>Cytophagales</taxon>
        <taxon>Cyclobacteriaceae</taxon>
        <taxon>Algoriphagus</taxon>
    </lineage>
</organism>
<dbReference type="EMBL" id="FOKK01000014">
    <property type="protein sequence ID" value="SFB50625.1"/>
    <property type="molecule type" value="Genomic_DNA"/>
</dbReference>
<accession>A0A1I1BJR8</accession>
<keyword evidence="2" id="KW-1185">Reference proteome</keyword>
<evidence type="ECO:0000313" key="2">
    <source>
        <dbReference type="Proteomes" id="UP000198790"/>
    </source>
</evidence>
<name>A0A1I1BJR8_9BACT</name>
<dbReference type="AlphaFoldDB" id="A0A1I1BJR8"/>